<dbReference type="RefSeq" id="WP_121688489.1">
    <property type="nucleotide sequence ID" value="NZ_RCUY01000005.1"/>
</dbReference>
<accession>A0A3L7ARI2</accession>
<dbReference type="Proteomes" id="UP000269438">
    <property type="component" value="Unassembled WGS sequence"/>
</dbReference>
<keyword evidence="5" id="KW-1185">Reference proteome</keyword>
<protein>
    <submittedName>
        <fullName evidence="4">DUF4395 domain-containing protein</fullName>
    </submittedName>
</protein>
<keyword evidence="2" id="KW-0812">Transmembrane</keyword>
<evidence type="ECO:0000256" key="2">
    <source>
        <dbReference type="SAM" id="Phobius"/>
    </source>
</evidence>
<feature type="transmembrane region" description="Helical" evidence="2">
    <location>
        <begin position="112"/>
        <end position="136"/>
    </location>
</feature>
<proteinExistence type="predicted"/>
<name>A0A3L7ARI2_9MICO</name>
<evidence type="ECO:0000259" key="3">
    <source>
        <dbReference type="Pfam" id="PF14340"/>
    </source>
</evidence>
<feature type="transmembrane region" description="Helical" evidence="2">
    <location>
        <begin position="64"/>
        <end position="91"/>
    </location>
</feature>
<keyword evidence="2" id="KW-1133">Transmembrane helix</keyword>
<dbReference type="AlphaFoldDB" id="A0A3L7ARI2"/>
<feature type="transmembrane region" description="Helical" evidence="2">
    <location>
        <begin position="142"/>
        <end position="166"/>
    </location>
</feature>
<gene>
    <name evidence="4" type="ORF">D9V34_07180</name>
</gene>
<dbReference type="InterPro" id="IPR025508">
    <property type="entry name" value="DUF4395"/>
</dbReference>
<reference evidence="4 5" key="1">
    <citation type="submission" date="2018-10" db="EMBL/GenBank/DDBJ databases">
        <authorList>
            <person name="Li J."/>
        </authorList>
    </citation>
    <scope>NUCLEOTIDE SEQUENCE [LARGE SCALE GENOMIC DNA]</scope>
    <source>
        <strain evidence="4 5">JCM 11654</strain>
    </source>
</reference>
<feature type="domain" description="DUF4395" evidence="3">
    <location>
        <begin position="17"/>
        <end position="167"/>
    </location>
</feature>
<comment type="caution">
    <text evidence="4">The sequence shown here is derived from an EMBL/GenBank/DDBJ whole genome shotgun (WGS) entry which is preliminary data.</text>
</comment>
<keyword evidence="2" id="KW-0472">Membrane</keyword>
<sequence length="179" mass="18489">MSTAESPVRPGPPPGTVDPRAPRVGAAITSVLLIIGVFLALIGTSAGGNLGGLSLGQRVADPGFLVQLLVAVLFAWSLVAPASQPLTVIFRRLVRPRLSPPTEWEDARPPRFAQAVGLTVVGIGLVLHLIGVPWALVIAGSAAFIAAFLNATIGFCLGCEIYLLLVRAGLIGRGERATA</sequence>
<organism evidence="4 5">
    <name type="scientific">Mycetocola lacteus</name>
    <dbReference type="NCBI Taxonomy" id="76637"/>
    <lineage>
        <taxon>Bacteria</taxon>
        <taxon>Bacillati</taxon>
        <taxon>Actinomycetota</taxon>
        <taxon>Actinomycetes</taxon>
        <taxon>Micrococcales</taxon>
        <taxon>Microbacteriaceae</taxon>
        <taxon>Mycetocola</taxon>
    </lineage>
</organism>
<evidence type="ECO:0000313" key="4">
    <source>
        <dbReference type="EMBL" id="RLP83017.1"/>
    </source>
</evidence>
<dbReference type="EMBL" id="RCUY01000005">
    <property type="protein sequence ID" value="RLP83017.1"/>
    <property type="molecule type" value="Genomic_DNA"/>
</dbReference>
<evidence type="ECO:0000313" key="5">
    <source>
        <dbReference type="Proteomes" id="UP000269438"/>
    </source>
</evidence>
<dbReference type="Pfam" id="PF14340">
    <property type="entry name" value="DUF4395"/>
    <property type="match status" value="1"/>
</dbReference>
<feature type="region of interest" description="Disordered" evidence="1">
    <location>
        <begin position="1"/>
        <end position="21"/>
    </location>
</feature>
<evidence type="ECO:0000256" key="1">
    <source>
        <dbReference type="SAM" id="MobiDB-lite"/>
    </source>
</evidence>
<dbReference type="OrthoDB" id="345402at2"/>
<feature type="transmembrane region" description="Helical" evidence="2">
    <location>
        <begin position="24"/>
        <end position="44"/>
    </location>
</feature>